<keyword evidence="16" id="KW-1185">Reference proteome</keyword>
<dbReference type="OrthoDB" id="240216at2759"/>
<keyword evidence="6" id="KW-0812">Transmembrane</keyword>
<dbReference type="GO" id="GO:0016020">
    <property type="term" value="C:membrane"/>
    <property type="evidence" value="ECO:0007669"/>
    <property type="project" value="UniProtKB-SubCell"/>
</dbReference>
<dbReference type="SUPFAM" id="SSF52777">
    <property type="entry name" value="CoA-dependent acyltransferases"/>
    <property type="match status" value="2"/>
</dbReference>
<dbReference type="RefSeq" id="XP_009170828.1">
    <property type="nucleotide sequence ID" value="XM_009172564.1"/>
</dbReference>
<keyword evidence="5" id="KW-0808">Transferase</keyword>
<protein>
    <submittedName>
        <fullName evidence="15">Uncharacterized protein</fullName>
    </submittedName>
</protein>
<accession>A0A074ZE38</accession>
<dbReference type="KEGG" id="ovi:T265_07121"/>
<evidence type="ECO:0000259" key="14">
    <source>
        <dbReference type="Pfam" id="PF16484"/>
    </source>
</evidence>
<dbReference type="FunFam" id="3.30.559.10:FF:000002">
    <property type="entry name" value="carnitine O-palmitoyltransferase 1, liver isoform"/>
    <property type="match status" value="1"/>
</dbReference>
<keyword evidence="11" id="KW-0012">Acyltransferase</keyword>
<comment type="catalytic activity">
    <reaction evidence="12">
        <text>4,8-dimethylnonanoyl-CoA + (R)-carnitine = O-4,8-dimethylnonanoyl-(R)-carnitine + CoA</text>
        <dbReference type="Rhea" id="RHEA:44860"/>
        <dbReference type="ChEBI" id="CHEBI:16347"/>
        <dbReference type="ChEBI" id="CHEBI:57287"/>
        <dbReference type="ChEBI" id="CHEBI:77061"/>
        <dbReference type="ChEBI" id="CHEBI:84654"/>
    </reaction>
</comment>
<dbReference type="PANTHER" id="PTHR22589">
    <property type="entry name" value="CARNITINE O-ACYLTRANSFERASE"/>
    <property type="match status" value="1"/>
</dbReference>
<sequence length="982" mass="112463">MAEAHAAVALTFTVSSEGIAFDINKHAIEAVIKSGLVAGRKRLIRFKNSIYNQVYPFHPSSWFYFAFTVFAGIYLHPDYRQSPCGIPILYLEDILQSYMGITRHYHVPACLLFSLFLWFSGSLLNKAVLRILFSYTGWMYASRKRTNWYDMLWMYLVILFKSKHPRLYGYQYSLPNLPLPSLRDTTDRYLLSVRHLLPAEEYEERVRQAEQFRKGPGRKLQFFLWMKTWFTSNYVTDWWEDYVYLASREPIMANSNFYGVQWKFTRAVRPTQSARAALLTYLFLKVREKITREELEPLLVNKLVPLCSWQYERPFNTTRIPCVEKDKLIHLSDSNHIAVYHRGRYYRCPVLVDGHHLSAAEFEYMFNRILYSDDSPPAIGEEKLAAFTAGPRDAWAIARSTFFSSGINRTSLDAIERAAFFLALDDEERDLDSDVNEDLSYLSKTFLTGNCYNRWFDKSFTLIVLPNSSYSWISEVNSTPLIGLFFLPRLPTKERPVNFRTCESVRVLMFEEAEKAQVFLDELTKVIPSSGMHFAPTKCKVMLVDVQSPNTPLTIQGEALEFVERFTYLGSCISSDCSVTGEVNARICKARAAFANLRHLWRLNGLSLNLKGRVYQASVWAVLLYGCETWPIRAADLRRLQVFDNRCLRTIARCERHSLPIVSHFTFFVFRGDAPILTYLIEFICAEENAGVEQNTPGLHYTASGSCDGPVSKQIWPTRLRWDIPPECVQAIEASYNIARSLADSIDLYVMRFRDFGSGFMKKAGYSPDAFMQISLQLAYFMDTGDFALVYESSMTRIFREGRTETVRSCSAEVVKFIRAMSDNSTTAEHCIELLRDATNRHVRLVRDAMSGKGVDRHLFALYVVSKFLHMDDQFLKKVHSDPWRLSTSQTPINQTGRLSFPADHPDVDRGCGGGFGPVDKNGYGVSYIFASDNCICLHISSSFGCPNTSSERFARTIALALNRIRALVSAPRLSSGVSDIY</sequence>
<dbReference type="Proteomes" id="UP000054324">
    <property type="component" value="Unassembled WGS sequence"/>
</dbReference>
<comment type="pathway">
    <text evidence="2">Lipid metabolism; fatty acid beta-oxidation.</text>
</comment>
<gene>
    <name evidence="15" type="ORF">T265_07121</name>
</gene>
<dbReference type="EMBL" id="KL596777">
    <property type="protein sequence ID" value="KER25438.1"/>
    <property type="molecule type" value="Genomic_DNA"/>
</dbReference>
<name>A0A074ZE38_OPIVI</name>
<dbReference type="GO" id="GO:0004095">
    <property type="term" value="F:carnitine O-palmitoyltransferase activity"/>
    <property type="evidence" value="ECO:0007669"/>
    <property type="project" value="TreeGrafter"/>
</dbReference>
<evidence type="ECO:0000256" key="10">
    <source>
        <dbReference type="ARBA" id="ARBA00023136"/>
    </source>
</evidence>
<dbReference type="Gene3D" id="3.30.559.70">
    <property type="entry name" value="Choline/Carnitine o-acyltransferase, domain 2"/>
    <property type="match status" value="1"/>
</dbReference>
<evidence type="ECO:0000256" key="4">
    <source>
        <dbReference type="ARBA" id="ARBA00022448"/>
    </source>
</evidence>
<evidence type="ECO:0000313" key="16">
    <source>
        <dbReference type="Proteomes" id="UP000054324"/>
    </source>
</evidence>
<dbReference type="Gene3D" id="6.10.250.1760">
    <property type="match status" value="1"/>
</dbReference>
<dbReference type="GO" id="GO:0009437">
    <property type="term" value="P:carnitine metabolic process"/>
    <property type="evidence" value="ECO:0007669"/>
    <property type="project" value="TreeGrafter"/>
</dbReference>
<evidence type="ECO:0000313" key="15">
    <source>
        <dbReference type="EMBL" id="KER25438.1"/>
    </source>
</evidence>
<dbReference type="Gene3D" id="3.30.559.10">
    <property type="entry name" value="Chloramphenicol acetyltransferase-like domain"/>
    <property type="match status" value="1"/>
</dbReference>
<feature type="domain" description="Choline/carnitine acyltransferase" evidence="13">
    <location>
        <begin position="177"/>
        <end position="475"/>
    </location>
</feature>
<evidence type="ECO:0000256" key="11">
    <source>
        <dbReference type="ARBA" id="ARBA00023315"/>
    </source>
</evidence>
<dbReference type="PANTHER" id="PTHR22589:SF31">
    <property type="entry name" value="CARNITINE O-PALMITOYLTRANSFERASE"/>
    <property type="match status" value="1"/>
</dbReference>
<dbReference type="STRING" id="6198.A0A074ZE38"/>
<dbReference type="InterPro" id="IPR000542">
    <property type="entry name" value="Carn_acyl_trans"/>
</dbReference>
<evidence type="ECO:0000256" key="5">
    <source>
        <dbReference type="ARBA" id="ARBA00022679"/>
    </source>
</evidence>
<dbReference type="InterPro" id="IPR039551">
    <property type="entry name" value="Cho/carn_acyl_trans"/>
</dbReference>
<keyword evidence="8" id="KW-1133">Transmembrane helix</keyword>
<dbReference type="GO" id="GO:0005739">
    <property type="term" value="C:mitochondrion"/>
    <property type="evidence" value="ECO:0007669"/>
    <property type="project" value="TreeGrafter"/>
</dbReference>
<evidence type="ECO:0000256" key="3">
    <source>
        <dbReference type="ARBA" id="ARBA00005232"/>
    </source>
</evidence>
<evidence type="ECO:0000256" key="2">
    <source>
        <dbReference type="ARBA" id="ARBA00005005"/>
    </source>
</evidence>
<keyword evidence="7" id="KW-0276">Fatty acid metabolism</keyword>
<reference evidence="15 16" key="1">
    <citation type="submission" date="2013-11" db="EMBL/GenBank/DDBJ databases">
        <title>Opisthorchis viverrini - life in the bile duct.</title>
        <authorList>
            <person name="Young N.D."/>
            <person name="Nagarajan N."/>
            <person name="Lin S.J."/>
            <person name="Korhonen P.K."/>
            <person name="Jex A.R."/>
            <person name="Hall R.S."/>
            <person name="Safavi-Hemami H."/>
            <person name="Kaewkong W."/>
            <person name="Bertrand D."/>
            <person name="Gao S."/>
            <person name="Seet Q."/>
            <person name="Wongkham S."/>
            <person name="Teh B.T."/>
            <person name="Wongkham C."/>
            <person name="Intapan P.M."/>
            <person name="Maleewong W."/>
            <person name="Yang X."/>
            <person name="Hu M."/>
            <person name="Wang Z."/>
            <person name="Hofmann A."/>
            <person name="Sternberg P.W."/>
            <person name="Tan P."/>
            <person name="Wang J."/>
            <person name="Gasser R.B."/>
        </authorList>
    </citation>
    <scope>NUCLEOTIDE SEQUENCE [LARGE SCALE GENOMIC DNA]</scope>
</reference>
<organism evidence="15 16">
    <name type="scientific">Opisthorchis viverrini</name>
    <name type="common">Southeast Asian liver fluke</name>
    <dbReference type="NCBI Taxonomy" id="6198"/>
    <lineage>
        <taxon>Eukaryota</taxon>
        <taxon>Metazoa</taxon>
        <taxon>Spiralia</taxon>
        <taxon>Lophotrochozoa</taxon>
        <taxon>Platyhelminthes</taxon>
        <taxon>Trematoda</taxon>
        <taxon>Digenea</taxon>
        <taxon>Opisthorchiida</taxon>
        <taxon>Opisthorchiata</taxon>
        <taxon>Opisthorchiidae</taxon>
        <taxon>Opisthorchis</taxon>
    </lineage>
</organism>
<comment type="subcellular location">
    <subcellularLocation>
        <location evidence="1">Membrane</location>
        <topology evidence="1">Multi-pass membrane protein</topology>
    </subcellularLocation>
</comment>
<dbReference type="Gene3D" id="1.10.275.20">
    <property type="entry name" value="Choline/Carnitine o-acyltransferase"/>
    <property type="match status" value="1"/>
</dbReference>
<evidence type="ECO:0000256" key="8">
    <source>
        <dbReference type="ARBA" id="ARBA00022989"/>
    </source>
</evidence>
<dbReference type="GeneID" id="20321300"/>
<dbReference type="UniPathway" id="UPA00659"/>
<evidence type="ECO:0000259" key="13">
    <source>
        <dbReference type="Pfam" id="PF00755"/>
    </source>
</evidence>
<dbReference type="InterPro" id="IPR032476">
    <property type="entry name" value="CPT_N"/>
</dbReference>
<feature type="domain" description="Carnitine O-palmitoyltransferase N-terminal" evidence="14">
    <location>
        <begin position="1"/>
        <end position="47"/>
    </location>
</feature>
<dbReference type="InterPro" id="IPR023213">
    <property type="entry name" value="CAT-like_dom_sf"/>
</dbReference>
<evidence type="ECO:0000256" key="12">
    <source>
        <dbReference type="ARBA" id="ARBA00048999"/>
    </source>
</evidence>
<feature type="domain" description="Choline/carnitine acyltransferase" evidence="13">
    <location>
        <begin position="673"/>
        <end position="958"/>
    </location>
</feature>
<keyword evidence="10" id="KW-0472">Membrane</keyword>
<dbReference type="AlphaFoldDB" id="A0A074ZE38"/>
<dbReference type="Pfam" id="PF00755">
    <property type="entry name" value="Carn_acyltransf"/>
    <property type="match status" value="2"/>
</dbReference>
<evidence type="ECO:0000256" key="6">
    <source>
        <dbReference type="ARBA" id="ARBA00022692"/>
    </source>
</evidence>
<evidence type="ECO:0000256" key="1">
    <source>
        <dbReference type="ARBA" id="ARBA00004141"/>
    </source>
</evidence>
<keyword evidence="4" id="KW-0813">Transport</keyword>
<evidence type="ECO:0000256" key="9">
    <source>
        <dbReference type="ARBA" id="ARBA00023098"/>
    </source>
</evidence>
<keyword evidence="9" id="KW-0443">Lipid metabolism</keyword>
<dbReference type="CTD" id="20321300"/>
<evidence type="ECO:0000256" key="7">
    <source>
        <dbReference type="ARBA" id="ARBA00022832"/>
    </source>
</evidence>
<dbReference type="GO" id="GO:0006635">
    <property type="term" value="P:fatty acid beta-oxidation"/>
    <property type="evidence" value="ECO:0007669"/>
    <property type="project" value="UniProtKB-UniPathway"/>
</dbReference>
<dbReference type="Pfam" id="PF16484">
    <property type="entry name" value="CPT_N"/>
    <property type="match status" value="1"/>
</dbReference>
<proteinExistence type="inferred from homology"/>
<dbReference type="InterPro" id="IPR042231">
    <property type="entry name" value="Cho/carn_acyl_trans_2"/>
</dbReference>
<dbReference type="InterPro" id="IPR042572">
    <property type="entry name" value="Carn_acyl_trans_N"/>
</dbReference>
<comment type="similarity">
    <text evidence="3">Belongs to the carnitine/choline acetyltransferase family.</text>
</comment>